<sequence>MLSALFFDMVEGIKQYFLNLITPEDLNYRIAYPLVEKNSPDLSFVQSLPQSQIRSGDIRGSLGLKQSEMKLRHRFNRWTFVSRDNVGSGDAIAERIFDARHSAEGLSRSSSCLAHATEVESIELSCRSTRERDLVREVYGHHFSPIPLDVDTFCDFCNKPIYGLGYGPVCQRCAGNLLSCYPFR</sequence>
<reference evidence="1 2" key="1">
    <citation type="submission" date="2019-04" db="EMBL/GenBank/DDBJ databases">
        <title>Annotation for the trematode Fasciola gigantica.</title>
        <authorList>
            <person name="Choi Y.-J."/>
        </authorList>
    </citation>
    <scope>NUCLEOTIDE SEQUENCE [LARGE SCALE GENOMIC DNA]</scope>
    <source>
        <strain evidence="1">Uganda_cow_1</strain>
    </source>
</reference>
<dbReference type="AlphaFoldDB" id="A0A504YLE2"/>
<dbReference type="InterPro" id="IPR046349">
    <property type="entry name" value="C1-like_sf"/>
</dbReference>
<evidence type="ECO:0000313" key="2">
    <source>
        <dbReference type="Proteomes" id="UP000316759"/>
    </source>
</evidence>
<comment type="caution">
    <text evidence="1">The sequence shown here is derived from an EMBL/GenBank/DDBJ whole genome shotgun (WGS) entry which is preliminary data.</text>
</comment>
<dbReference type="EMBL" id="SUNJ01007371">
    <property type="protein sequence ID" value="TPP62054.1"/>
    <property type="molecule type" value="Genomic_DNA"/>
</dbReference>
<dbReference type="Proteomes" id="UP000316759">
    <property type="component" value="Unassembled WGS sequence"/>
</dbReference>
<proteinExistence type="predicted"/>
<name>A0A504YLE2_FASGI</name>
<dbReference type="Gene3D" id="3.30.60.20">
    <property type="match status" value="1"/>
</dbReference>
<dbReference type="OrthoDB" id="74314at2759"/>
<dbReference type="SUPFAM" id="SSF57889">
    <property type="entry name" value="Cysteine-rich domain"/>
    <property type="match status" value="1"/>
</dbReference>
<gene>
    <name evidence="1" type="ORF">FGIG_02685</name>
</gene>
<evidence type="ECO:0008006" key="3">
    <source>
        <dbReference type="Google" id="ProtNLM"/>
    </source>
</evidence>
<evidence type="ECO:0000313" key="1">
    <source>
        <dbReference type="EMBL" id="TPP62054.1"/>
    </source>
</evidence>
<accession>A0A504YLE2</accession>
<keyword evidence="2" id="KW-1185">Reference proteome</keyword>
<organism evidence="1 2">
    <name type="scientific">Fasciola gigantica</name>
    <name type="common">Giant liver fluke</name>
    <dbReference type="NCBI Taxonomy" id="46835"/>
    <lineage>
        <taxon>Eukaryota</taxon>
        <taxon>Metazoa</taxon>
        <taxon>Spiralia</taxon>
        <taxon>Lophotrochozoa</taxon>
        <taxon>Platyhelminthes</taxon>
        <taxon>Trematoda</taxon>
        <taxon>Digenea</taxon>
        <taxon>Plagiorchiida</taxon>
        <taxon>Echinostomata</taxon>
        <taxon>Echinostomatoidea</taxon>
        <taxon>Fasciolidae</taxon>
        <taxon>Fasciola</taxon>
    </lineage>
</organism>
<protein>
    <recommendedName>
        <fullName evidence="3">Phorbol-ester/DAG-type domain-containing protein</fullName>
    </recommendedName>
</protein>